<reference evidence="1 2" key="1">
    <citation type="submission" date="2018-12" db="EMBL/GenBank/DDBJ databases">
        <authorList>
            <person name="Yang E."/>
        </authorList>
    </citation>
    <scope>NUCLEOTIDE SEQUENCE [LARGE SCALE GENOMIC DNA]</scope>
    <source>
        <strain evidence="1 2">SOD</strain>
    </source>
</reference>
<evidence type="ECO:0000313" key="2">
    <source>
        <dbReference type="Proteomes" id="UP000278085"/>
    </source>
</evidence>
<dbReference type="EMBL" id="RXLQ01000024">
    <property type="protein sequence ID" value="RSZ55593.1"/>
    <property type="molecule type" value="Genomic_DNA"/>
</dbReference>
<organism evidence="1 2">
    <name type="scientific">Massilia atriviolacea</name>
    <dbReference type="NCBI Taxonomy" id="2495579"/>
    <lineage>
        <taxon>Bacteria</taxon>
        <taxon>Pseudomonadati</taxon>
        <taxon>Pseudomonadota</taxon>
        <taxon>Betaproteobacteria</taxon>
        <taxon>Burkholderiales</taxon>
        <taxon>Oxalobacteraceae</taxon>
        <taxon>Telluria group</taxon>
        <taxon>Massilia</taxon>
    </lineage>
</organism>
<sequence>MILKTKYDPSISTKFVGVTGKTHKSVAEAKASFRLYPHGWVPCEAAFPQEFIDSEGTRYTALPDFHHPATGFYAEFKAHRMNGVGTKRAAVAAMDRIDSDIARGVLARSKRPYKALLNAWNHSIQTMACKTAQLPSETPLILIYETMQDLNEERRCARKGVFMLSLDNLQSFNGFLLFASLGLDVKFSRNDFRYGVGSAPT</sequence>
<gene>
    <name evidence="1" type="ORF">EJB06_28995</name>
</gene>
<comment type="caution">
    <text evidence="1">The sequence shown here is derived from an EMBL/GenBank/DDBJ whole genome shotgun (WGS) entry which is preliminary data.</text>
</comment>
<keyword evidence="2" id="KW-1185">Reference proteome</keyword>
<name>A0A430HDJ2_9BURK</name>
<dbReference type="AlphaFoldDB" id="A0A430HDJ2"/>
<accession>A0A430HDJ2</accession>
<evidence type="ECO:0000313" key="1">
    <source>
        <dbReference type="EMBL" id="RSZ55593.1"/>
    </source>
</evidence>
<dbReference type="RefSeq" id="WP_126077511.1">
    <property type="nucleotide sequence ID" value="NZ_CP051166.1"/>
</dbReference>
<protein>
    <submittedName>
        <fullName evidence="1">Uncharacterized protein</fullName>
    </submittedName>
</protein>
<proteinExistence type="predicted"/>
<dbReference type="OrthoDB" id="8775807at2"/>
<dbReference type="Proteomes" id="UP000278085">
    <property type="component" value="Unassembled WGS sequence"/>
</dbReference>